<gene>
    <name evidence="7" type="primary">RPA49</name>
    <name evidence="7" type="ORF">LTR77_008336</name>
</gene>
<sequence>MAEKENKKRKRQSNGVEASSKKVAFGQDEGQIKVTYNSVDGSDPALVDAPGLTTPDLVFDAYTKRPSSKKPDDAASNDHELLLHSHRHSRLDYTASPASLDDGLAHYVAVYDPATKQLQVMPTHHLSLRSTLRSEAKANQNRTFLQQRQELGREFGTKKAKKIIAEKTVNAITNRDPKGKGRPDDVQDAILQSMPDTVTGAPTEEQAAETALASKPIPKPNLAAENVEEVYAYETLLPPSDARLVNIKDWQEKTKNEEDIKFTHRFPAARVQALGTSDQILKLKALKYLQLLLEFHDALPSGGRNGKKVPKKDVLSKRLSAWPDSLVNSVRRRFANDANELTKWHMQRLYTHMCALSLYVDGWTADTSNLRDDLKMDAKEMAQYFRELGCRIAAPTEGERERWGIKKGQERSVKVAKLKLPLDFPKARSGVRR</sequence>
<comment type="similarity">
    <text evidence="2">Belongs to the eukaryotic RPA49/POLR1E RNA polymerase subunit family.</text>
</comment>
<keyword evidence="8" id="KW-1185">Reference proteome</keyword>
<reference evidence="7 8" key="1">
    <citation type="submission" date="2023-08" db="EMBL/GenBank/DDBJ databases">
        <title>Black Yeasts Isolated from many extreme environments.</title>
        <authorList>
            <person name="Coleine C."/>
            <person name="Stajich J.E."/>
            <person name="Selbmann L."/>
        </authorList>
    </citation>
    <scope>NUCLEOTIDE SEQUENCE [LARGE SCALE GENOMIC DNA]</scope>
    <source>
        <strain evidence="7 8">CCFEE 5935</strain>
    </source>
</reference>
<evidence type="ECO:0000256" key="2">
    <source>
        <dbReference type="ARBA" id="ARBA00009430"/>
    </source>
</evidence>
<keyword evidence="5" id="KW-0539">Nucleus</keyword>
<evidence type="ECO:0000256" key="6">
    <source>
        <dbReference type="SAM" id="MobiDB-lite"/>
    </source>
</evidence>
<dbReference type="GO" id="GO:0000428">
    <property type="term" value="C:DNA-directed RNA polymerase complex"/>
    <property type="evidence" value="ECO:0007669"/>
    <property type="project" value="UniProtKB-KW"/>
</dbReference>
<evidence type="ECO:0000256" key="5">
    <source>
        <dbReference type="ARBA" id="ARBA00023242"/>
    </source>
</evidence>
<dbReference type="PANTHER" id="PTHR14440">
    <property type="entry name" value="DNA-DIRECTED RNA POLYMERASE I SUBUNIT RPA49"/>
    <property type="match status" value="1"/>
</dbReference>
<evidence type="ECO:0000256" key="1">
    <source>
        <dbReference type="ARBA" id="ARBA00004604"/>
    </source>
</evidence>
<dbReference type="GO" id="GO:0006351">
    <property type="term" value="P:DNA-templated transcription"/>
    <property type="evidence" value="ECO:0007669"/>
    <property type="project" value="InterPro"/>
</dbReference>
<dbReference type="GO" id="GO:0003677">
    <property type="term" value="F:DNA binding"/>
    <property type="evidence" value="ECO:0007669"/>
    <property type="project" value="InterPro"/>
</dbReference>
<evidence type="ECO:0000313" key="7">
    <source>
        <dbReference type="EMBL" id="KAK5166075.1"/>
    </source>
</evidence>
<feature type="region of interest" description="Disordered" evidence="6">
    <location>
        <begin position="1"/>
        <end position="24"/>
    </location>
</feature>
<proteinExistence type="inferred from homology"/>
<comment type="caution">
    <text evidence="7">The sequence shown here is derived from an EMBL/GenBank/DDBJ whole genome shotgun (WGS) entry which is preliminary data.</text>
</comment>
<dbReference type="Pfam" id="PF06870">
    <property type="entry name" value="RNA_pol_I_A49"/>
    <property type="match status" value="1"/>
</dbReference>
<name>A0AAV9P4C5_9PEZI</name>
<dbReference type="GeneID" id="89929669"/>
<organism evidence="7 8">
    <name type="scientific">Saxophila tyrrhenica</name>
    <dbReference type="NCBI Taxonomy" id="1690608"/>
    <lineage>
        <taxon>Eukaryota</taxon>
        <taxon>Fungi</taxon>
        <taxon>Dikarya</taxon>
        <taxon>Ascomycota</taxon>
        <taxon>Pezizomycotina</taxon>
        <taxon>Dothideomycetes</taxon>
        <taxon>Dothideomycetidae</taxon>
        <taxon>Mycosphaerellales</taxon>
        <taxon>Extremaceae</taxon>
        <taxon>Saxophila</taxon>
    </lineage>
</organism>
<dbReference type="GO" id="GO:0005730">
    <property type="term" value="C:nucleolus"/>
    <property type="evidence" value="ECO:0007669"/>
    <property type="project" value="UniProtKB-SubCell"/>
</dbReference>
<evidence type="ECO:0000313" key="8">
    <source>
        <dbReference type="Proteomes" id="UP001337655"/>
    </source>
</evidence>
<keyword evidence="4" id="KW-0804">Transcription</keyword>
<evidence type="ECO:0000256" key="4">
    <source>
        <dbReference type="ARBA" id="ARBA00023163"/>
    </source>
</evidence>
<dbReference type="AlphaFoldDB" id="A0AAV9P4C5"/>
<dbReference type="Proteomes" id="UP001337655">
    <property type="component" value="Unassembled WGS sequence"/>
</dbReference>
<comment type="subcellular location">
    <subcellularLocation>
        <location evidence="1">Nucleus</location>
        <location evidence="1">Nucleolus</location>
    </subcellularLocation>
</comment>
<evidence type="ECO:0000256" key="3">
    <source>
        <dbReference type="ARBA" id="ARBA00022478"/>
    </source>
</evidence>
<dbReference type="RefSeq" id="XP_064656028.1">
    <property type="nucleotide sequence ID" value="XM_064805568.1"/>
</dbReference>
<dbReference type="EMBL" id="JAVRRT010000014">
    <property type="protein sequence ID" value="KAK5166075.1"/>
    <property type="molecule type" value="Genomic_DNA"/>
</dbReference>
<accession>A0AAV9P4C5</accession>
<dbReference type="InterPro" id="IPR009668">
    <property type="entry name" value="RNA_pol-assoc_fac_A49-like"/>
</dbReference>
<keyword evidence="3 7" id="KW-0240">DNA-directed RNA polymerase</keyword>
<protein>
    <submittedName>
        <fullName evidence="7">DNA-directed RNA polymerase I subunit rpa49</fullName>
    </submittedName>
</protein>